<dbReference type="KEGG" id="bgt:106079367"/>
<keyword evidence="7" id="KW-0675">Receptor</keyword>
<dbReference type="SUPFAM" id="SSF81321">
    <property type="entry name" value="Family A G protein-coupled receptor-like"/>
    <property type="match status" value="1"/>
</dbReference>
<dbReference type="EnsemblMetazoa" id="BGLB037808-RA">
    <property type="protein sequence ID" value="BGLB037808-PA"/>
    <property type="gene ID" value="BGLB037808"/>
</dbReference>
<reference evidence="11" key="1">
    <citation type="submission" date="2020-05" db="UniProtKB">
        <authorList>
            <consortium name="EnsemblMetazoa"/>
        </authorList>
    </citation>
    <scope>IDENTIFICATION</scope>
    <source>
        <strain evidence="11">BB02</strain>
    </source>
</reference>
<dbReference type="GO" id="GO:0005886">
    <property type="term" value="C:plasma membrane"/>
    <property type="evidence" value="ECO:0007669"/>
    <property type="project" value="UniProtKB-SubCell"/>
</dbReference>
<accession>A0A2C9M2F5</accession>
<dbReference type="InterPro" id="IPR017452">
    <property type="entry name" value="GPCR_Rhodpsn_7TM"/>
</dbReference>
<feature type="transmembrane region" description="Helical" evidence="9">
    <location>
        <begin position="29"/>
        <end position="58"/>
    </location>
</feature>
<feature type="domain" description="G-protein coupled receptors family 1 profile" evidence="10">
    <location>
        <begin position="47"/>
        <end position="403"/>
    </location>
</feature>
<dbReference type="InterPro" id="IPR000276">
    <property type="entry name" value="GPCR_Rhodpsn"/>
</dbReference>
<dbReference type="Pfam" id="PF00001">
    <property type="entry name" value="7tm_1"/>
    <property type="match status" value="1"/>
</dbReference>
<organism evidence="11 12">
    <name type="scientific">Biomphalaria glabrata</name>
    <name type="common">Bloodfluke planorb</name>
    <name type="synonym">Freshwater snail</name>
    <dbReference type="NCBI Taxonomy" id="6526"/>
    <lineage>
        <taxon>Eukaryota</taxon>
        <taxon>Metazoa</taxon>
        <taxon>Spiralia</taxon>
        <taxon>Lophotrochozoa</taxon>
        <taxon>Mollusca</taxon>
        <taxon>Gastropoda</taxon>
        <taxon>Heterobranchia</taxon>
        <taxon>Euthyneura</taxon>
        <taxon>Panpulmonata</taxon>
        <taxon>Hygrophila</taxon>
        <taxon>Lymnaeoidea</taxon>
        <taxon>Planorbidae</taxon>
        <taxon>Biomphalaria</taxon>
    </lineage>
</organism>
<dbReference type="Gene3D" id="1.20.1070.10">
    <property type="entry name" value="Rhodopsin 7-helix transmembrane proteins"/>
    <property type="match status" value="1"/>
</dbReference>
<evidence type="ECO:0000256" key="2">
    <source>
        <dbReference type="ARBA" id="ARBA00022475"/>
    </source>
</evidence>
<evidence type="ECO:0000256" key="1">
    <source>
        <dbReference type="ARBA" id="ARBA00004651"/>
    </source>
</evidence>
<feature type="transmembrane region" description="Helical" evidence="9">
    <location>
        <begin position="380"/>
        <end position="404"/>
    </location>
</feature>
<name>A0A2C9M2F5_BIOGL</name>
<evidence type="ECO:0000313" key="12">
    <source>
        <dbReference type="Proteomes" id="UP000076420"/>
    </source>
</evidence>
<evidence type="ECO:0000256" key="5">
    <source>
        <dbReference type="ARBA" id="ARBA00023040"/>
    </source>
</evidence>
<feature type="transmembrane region" description="Helical" evidence="9">
    <location>
        <begin position="349"/>
        <end position="374"/>
    </location>
</feature>
<evidence type="ECO:0000259" key="10">
    <source>
        <dbReference type="PROSITE" id="PS50262"/>
    </source>
</evidence>
<evidence type="ECO:0000256" key="8">
    <source>
        <dbReference type="ARBA" id="ARBA00023224"/>
    </source>
</evidence>
<protein>
    <recommendedName>
        <fullName evidence="10">G-protein coupled receptors family 1 profile domain-containing protein</fullName>
    </recommendedName>
</protein>
<dbReference type="PROSITE" id="PS50262">
    <property type="entry name" value="G_PROTEIN_RECEP_F1_2"/>
    <property type="match status" value="1"/>
</dbReference>
<dbReference type="VEuPathDB" id="VectorBase:BGLAX_047322"/>
<feature type="transmembrane region" description="Helical" evidence="9">
    <location>
        <begin position="79"/>
        <end position="101"/>
    </location>
</feature>
<keyword evidence="6 9" id="KW-0472">Membrane</keyword>
<evidence type="ECO:0000256" key="3">
    <source>
        <dbReference type="ARBA" id="ARBA00022692"/>
    </source>
</evidence>
<dbReference type="PANTHER" id="PTHR24248">
    <property type="entry name" value="ADRENERGIC RECEPTOR-RELATED G-PROTEIN COUPLED RECEPTOR"/>
    <property type="match status" value="1"/>
</dbReference>
<dbReference type="OrthoDB" id="6169784at2759"/>
<evidence type="ECO:0000256" key="9">
    <source>
        <dbReference type="SAM" id="Phobius"/>
    </source>
</evidence>
<dbReference type="VEuPathDB" id="VectorBase:BGLB037808"/>
<keyword evidence="4 9" id="KW-1133">Transmembrane helix</keyword>
<evidence type="ECO:0000256" key="7">
    <source>
        <dbReference type="ARBA" id="ARBA00023170"/>
    </source>
</evidence>
<keyword evidence="8" id="KW-0807">Transducer</keyword>
<feature type="transmembrane region" description="Helical" evidence="9">
    <location>
        <begin position="121"/>
        <end position="140"/>
    </location>
</feature>
<keyword evidence="3 9" id="KW-0812">Transmembrane</keyword>
<dbReference type="AlphaFoldDB" id="A0A2C9M2F5"/>
<sequence>MDTVNQTVCDNVSVDLSESSVRFTTHPELLLVVAVAMSLVAAFIVVSNVLLIAAFVYSRYHGKYINRTDRHGGYSDTKSILSISFSLAHLVIGGFCMPLAIVQILLNGRWSLGSSLCTARVFAEVLSEIIIIYHAICMCIDNVIMVRKPFLYRMMTSKTGYAMAVLSWAIPTILFFISSAIGWNTQGLEDTLVCLRERHVCVAIMSQNFVFLIMPSAVSISIVGFLGLAAIVLKEVHRLHENKVKQGNLKIANREKIVGHDCRTTNKSYKIRSEASESLNETIKSGPNIKSISQLIESERSISTITLTRVRIAYLSCEVDRSTVVMMQTRSRVTALPAKTAANRKRKTFGILITLVLLHVLYLTAFMVVSALLVFHAKLFPLWLISAIIMLRYFHSASIPMVLFQYKPTRKLVRSLLIAIKIIKSN</sequence>
<feature type="transmembrane region" description="Helical" evidence="9">
    <location>
        <begin position="161"/>
        <end position="183"/>
    </location>
</feature>
<evidence type="ECO:0000256" key="4">
    <source>
        <dbReference type="ARBA" id="ARBA00022989"/>
    </source>
</evidence>
<feature type="transmembrane region" description="Helical" evidence="9">
    <location>
        <begin position="209"/>
        <end position="233"/>
    </location>
</feature>
<proteinExistence type="predicted"/>
<gene>
    <name evidence="11" type="primary">106079367</name>
</gene>
<evidence type="ECO:0000256" key="6">
    <source>
        <dbReference type="ARBA" id="ARBA00023136"/>
    </source>
</evidence>
<dbReference type="RefSeq" id="XP_013095981.2">
    <property type="nucleotide sequence ID" value="XM_013240527.2"/>
</dbReference>
<dbReference type="STRING" id="6526.A0A2C9M2F5"/>
<dbReference type="GO" id="GO:0004930">
    <property type="term" value="F:G protein-coupled receptor activity"/>
    <property type="evidence" value="ECO:0007669"/>
    <property type="project" value="UniProtKB-KW"/>
</dbReference>
<evidence type="ECO:0000313" key="11">
    <source>
        <dbReference type="EnsemblMetazoa" id="BGLB037808-PA"/>
    </source>
</evidence>
<dbReference type="Proteomes" id="UP000076420">
    <property type="component" value="Unassembled WGS sequence"/>
</dbReference>
<comment type="subcellular location">
    <subcellularLocation>
        <location evidence="1">Cell membrane</location>
        <topology evidence="1">Multi-pass membrane protein</topology>
    </subcellularLocation>
</comment>
<keyword evidence="5" id="KW-0297">G-protein coupled receptor</keyword>
<keyword evidence="2" id="KW-1003">Cell membrane</keyword>